<evidence type="ECO:0000256" key="16">
    <source>
        <dbReference type="SAM" id="Phobius"/>
    </source>
</evidence>
<dbReference type="InterPro" id="IPR048254">
    <property type="entry name" value="CDP_ALCOHOL_P_TRANSF_CS"/>
</dbReference>
<dbReference type="GO" id="GO:0008654">
    <property type="term" value="P:phospholipid biosynthetic process"/>
    <property type="evidence" value="ECO:0007669"/>
    <property type="project" value="UniProtKB-KW"/>
</dbReference>
<dbReference type="Pfam" id="PF01066">
    <property type="entry name" value="CDP-OH_P_transf"/>
    <property type="match status" value="1"/>
</dbReference>
<evidence type="ECO:0000256" key="9">
    <source>
        <dbReference type="ARBA" id="ARBA00022989"/>
    </source>
</evidence>
<feature type="transmembrane region" description="Helical" evidence="16">
    <location>
        <begin position="198"/>
        <end position="214"/>
    </location>
</feature>
<keyword evidence="18" id="KW-1185">Reference proteome</keyword>
<keyword evidence="12" id="KW-0594">Phospholipid biosynthesis</keyword>
<keyword evidence="7 15" id="KW-0808">Transferase</keyword>
<comment type="catalytic activity">
    <reaction evidence="1">
        <text>a CDP-1,2-diacyl-sn-glycerol + L-serine = a 1,2-diacyl-sn-glycero-3-phospho-L-serine + CMP + H(+)</text>
        <dbReference type="Rhea" id="RHEA:16913"/>
        <dbReference type="ChEBI" id="CHEBI:15378"/>
        <dbReference type="ChEBI" id="CHEBI:33384"/>
        <dbReference type="ChEBI" id="CHEBI:57262"/>
        <dbReference type="ChEBI" id="CHEBI:58332"/>
        <dbReference type="ChEBI" id="CHEBI:60377"/>
        <dbReference type="EC" id="2.7.8.8"/>
    </reaction>
</comment>
<dbReference type="PANTHER" id="PTHR14269:SF61">
    <property type="entry name" value="CDP-DIACYLGLYCEROL--SERINE O-PHOSPHATIDYLTRANSFERASE"/>
    <property type="match status" value="1"/>
</dbReference>
<evidence type="ECO:0000256" key="4">
    <source>
        <dbReference type="ARBA" id="ARBA00013174"/>
    </source>
</evidence>
<dbReference type="GO" id="GO:0016020">
    <property type="term" value="C:membrane"/>
    <property type="evidence" value="ECO:0007669"/>
    <property type="project" value="InterPro"/>
</dbReference>
<dbReference type="RefSeq" id="WP_154528100.1">
    <property type="nucleotide sequence ID" value="NZ_VUNH01000002.1"/>
</dbReference>
<evidence type="ECO:0000313" key="17">
    <source>
        <dbReference type="EMBL" id="MST54994.1"/>
    </source>
</evidence>
<comment type="subcellular location">
    <subcellularLocation>
        <location evidence="2">Endomembrane system</location>
        <topology evidence="2">Multi-pass membrane protein</topology>
    </subcellularLocation>
</comment>
<evidence type="ECO:0000256" key="14">
    <source>
        <dbReference type="ARBA" id="ARBA00032361"/>
    </source>
</evidence>
<organism evidence="17 18">
    <name type="scientific">Pyramidobacter porci</name>
    <dbReference type="NCBI Taxonomy" id="2605789"/>
    <lineage>
        <taxon>Bacteria</taxon>
        <taxon>Thermotogati</taxon>
        <taxon>Synergistota</taxon>
        <taxon>Synergistia</taxon>
        <taxon>Synergistales</taxon>
        <taxon>Dethiosulfovibrionaceae</taxon>
        <taxon>Pyramidobacter</taxon>
    </lineage>
</organism>
<feature type="transmembrane region" description="Helical" evidence="16">
    <location>
        <begin position="105"/>
        <end position="126"/>
    </location>
</feature>
<evidence type="ECO:0000256" key="13">
    <source>
        <dbReference type="ARBA" id="ARBA00023264"/>
    </source>
</evidence>
<evidence type="ECO:0000256" key="3">
    <source>
        <dbReference type="ARBA" id="ARBA00010441"/>
    </source>
</evidence>
<dbReference type="NCBIfam" id="TIGR00473">
    <property type="entry name" value="pssA"/>
    <property type="match status" value="1"/>
</dbReference>
<comment type="caution">
    <text evidence="17">The sequence shown here is derived from an EMBL/GenBank/DDBJ whole genome shotgun (WGS) entry which is preliminary data.</text>
</comment>
<dbReference type="PROSITE" id="PS00379">
    <property type="entry name" value="CDP_ALCOHOL_P_TRANSF"/>
    <property type="match status" value="1"/>
</dbReference>
<keyword evidence="11 16" id="KW-0472">Membrane</keyword>
<feature type="transmembrane region" description="Helical" evidence="16">
    <location>
        <begin position="21"/>
        <end position="41"/>
    </location>
</feature>
<reference evidence="17 18" key="1">
    <citation type="submission" date="2019-08" db="EMBL/GenBank/DDBJ databases">
        <title>In-depth cultivation of the pig gut microbiome towards novel bacterial diversity and tailored functional studies.</title>
        <authorList>
            <person name="Wylensek D."/>
            <person name="Hitch T.C.A."/>
            <person name="Clavel T."/>
        </authorList>
    </citation>
    <scope>NUCLEOTIDE SEQUENCE [LARGE SCALE GENOMIC DNA]</scope>
    <source>
        <strain evidence="17 18">SM-530-WT-4B</strain>
    </source>
</reference>
<dbReference type="GO" id="GO:0012505">
    <property type="term" value="C:endomembrane system"/>
    <property type="evidence" value="ECO:0007669"/>
    <property type="project" value="UniProtKB-SubCell"/>
</dbReference>
<evidence type="ECO:0000256" key="6">
    <source>
        <dbReference type="ARBA" id="ARBA00022516"/>
    </source>
</evidence>
<evidence type="ECO:0000256" key="15">
    <source>
        <dbReference type="RuleBase" id="RU003750"/>
    </source>
</evidence>
<dbReference type="InterPro" id="IPR000462">
    <property type="entry name" value="CDP-OH_P_trans"/>
</dbReference>
<accession>A0A6L5Y9L1</accession>
<keyword evidence="6" id="KW-0444">Lipid biosynthesis</keyword>
<comment type="similarity">
    <text evidence="3 15">Belongs to the CDP-alcohol phosphatidyltransferase class-I family.</text>
</comment>
<evidence type="ECO:0000256" key="5">
    <source>
        <dbReference type="ARBA" id="ARBA00017171"/>
    </source>
</evidence>
<dbReference type="EC" id="2.7.8.8" evidence="4"/>
<evidence type="ECO:0000256" key="7">
    <source>
        <dbReference type="ARBA" id="ARBA00022679"/>
    </source>
</evidence>
<dbReference type="EMBL" id="VUNH01000002">
    <property type="protein sequence ID" value="MST54994.1"/>
    <property type="molecule type" value="Genomic_DNA"/>
</dbReference>
<evidence type="ECO:0000256" key="2">
    <source>
        <dbReference type="ARBA" id="ARBA00004127"/>
    </source>
</evidence>
<dbReference type="InterPro" id="IPR050324">
    <property type="entry name" value="CDP-alcohol_PTase-I"/>
</dbReference>
<dbReference type="AlphaFoldDB" id="A0A6L5Y9L1"/>
<sequence>MKKIKLRLHYRKRFRGIPIRNNIPNMITSGNLLCGMLSLILTVRGHYLPAAWLIPCAVFFDFMDGKVARAMGVSSDFGVEFDSLGDVVSFGVAPALLVYSTSLQALPGVIGALIAAFFALCGALRLARFNVVHRPGPFQGLPIPAGGLFLVSIVLAGLIGKVPAWMMGILAAVDGFLMISSVPYGNLKAIKKGFMNKTKLYGLAAFAAIVLIVARQRGLLILISIYLISGIVRFDWGTWLSLPEPQQEEHNS</sequence>
<keyword evidence="9 16" id="KW-1133">Transmembrane helix</keyword>
<gene>
    <name evidence="17" type="primary">pssA</name>
    <name evidence="17" type="ORF">FYJ74_02870</name>
</gene>
<feature type="transmembrane region" description="Helical" evidence="16">
    <location>
        <begin position="138"/>
        <end position="159"/>
    </location>
</feature>
<dbReference type="Gene3D" id="1.20.120.1760">
    <property type="match status" value="1"/>
</dbReference>
<dbReference type="Proteomes" id="UP000473699">
    <property type="component" value="Unassembled WGS sequence"/>
</dbReference>
<evidence type="ECO:0000256" key="1">
    <source>
        <dbReference type="ARBA" id="ARBA00000287"/>
    </source>
</evidence>
<dbReference type="PANTHER" id="PTHR14269">
    <property type="entry name" value="CDP-DIACYLGLYCEROL--GLYCEROL-3-PHOSPHATE 3-PHOSPHATIDYLTRANSFERASE-RELATED"/>
    <property type="match status" value="1"/>
</dbReference>
<evidence type="ECO:0000313" key="18">
    <source>
        <dbReference type="Proteomes" id="UP000473699"/>
    </source>
</evidence>
<keyword evidence="10" id="KW-0443">Lipid metabolism</keyword>
<dbReference type="GO" id="GO:0003882">
    <property type="term" value="F:CDP-diacylglycerol-serine O-phosphatidyltransferase activity"/>
    <property type="evidence" value="ECO:0007669"/>
    <property type="project" value="UniProtKB-EC"/>
</dbReference>
<name>A0A6L5Y9L1_9BACT</name>
<evidence type="ECO:0000256" key="8">
    <source>
        <dbReference type="ARBA" id="ARBA00022692"/>
    </source>
</evidence>
<evidence type="ECO:0000256" key="11">
    <source>
        <dbReference type="ARBA" id="ARBA00023136"/>
    </source>
</evidence>
<evidence type="ECO:0000256" key="12">
    <source>
        <dbReference type="ARBA" id="ARBA00023209"/>
    </source>
</evidence>
<protein>
    <recommendedName>
        <fullName evidence="5">CDP-diacylglycerol--serine O-phosphatidyltransferase</fullName>
        <ecNumber evidence="4">2.7.8.8</ecNumber>
    </recommendedName>
    <alternativeName>
        <fullName evidence="14">Phosphatidylserine synthase</fullName>
    </alternativeName>
</protein>
<keyword evidence="8 16" id="KW-0812">Transmembrane</keyword>
<proteinExistence type="inferred from homology"/>
<keyword evidence="13" id="KW-1208">Phospholipid metabolism</keyword>
<feature type="transmembrane region" description="Helical" evidence="16">
    <location>
        <begin position="165"/>
        <end position="186"/>
    </location>
</feature>
<dbReference type="InterPro" id="IPR004533">
    <property type="entry name" value="CDP-diaglyc--ser_O-PTrfase"/>
</dbReference>
<evidence type="ECO:0000256" key="10">
    <source>
        <dbReference type="ARBA" id="ARBA00023098"/>
    </source>
</evidence>
<dbReference type="InterPro" id="IPR043130">
    <property type="entry name" value="CDP-OH_PTrfase_TM_dom"/>
</dbReference>